<dbReference type="Proteomes" id="UP000239899">
    <property type="component" value="Unassembled WGS sequence"/>
</dbReference>
<evidence type="ECO:0000256" key="3">
    <source>
        <dbReference type="SAM" id="MobiDB-lite"/>
    </source>
</evidence>
<organism evidence="5 6">
    <name type="scientific">Chlorella sorokiniana</name>
    <name type="common">Freshwater green alga</name>
    <dbReference type="NCBI Taxonomy" id="3076"/>
    <lineage>
        <taxon>Eukaryota</taxon>
        <taxon>Viridiplantae</taxon>
        <taxon>Chlorophyta</taxon>
        <taxon>core chlorophytes</taxon>
        <taxon>Trebouxiophyceae</taxon>
        <taxon>Chlorellales</taxon>
        <taxon>Chlorellaceae</taxon>
        <taxon>Chlorella clade</taxon>
        <taxon>Chlorella</taxon>
    </lineage>
</organism>
<evidence type="ECO:0000259" key="4">
    <source>
        <dbReference type="PROSITE" id="PS51295"/>
    </source>
</evidence>
<protein>
    <submittedName>
        <fullName evidence="5">RNA-binding</fullName>
    </submittedName>
</protein>
<evidence type="ECO:0000256" key="1">
    <source>
        <dbReference type="ARBA" id="ARBA00022884"/>
    </source>
</evidence>
<keyword evidence="1 2" id="KW-0694">RNA-binding</keyword>
<reference evidence="5 6" key="1">
    <citation type="journal article" date="2018" name="Plant J.">
        <title>Genome sequences of Chlorella sorokiniana UTEX 1602 and Micractinium conductrix SAG 241.80: implications to maltose excretion by a green alga.</title>
        <authorList>
            <person name="Arriola M.B."/>
            <person name="Velmurugan N."/>
            <person name="Zhang Y."/>
            <person name="Plunkett M.H."/>
            <person name="Hondzo H."/>
            <person name="Barney B.M."/>
        </authorList>
    </citation>
    <scope>NUCLEOTIDE SEQUENCE [LARGE SCALE GENOMIC DNA]</scope>
    <source>
        <strain evidence="6">UTEX 1602</strain>
    </source>
</reference>
<comment type="caution">
    <text evidence="5">The sequence shown here is derived from an EMBL/GenBank/DDBJ whole genome shotgun (WGS) entry which is preliminary data.</text>
</comment>
<dbReference type="SUPFAM" id="SSF75471">
    <property type="entry name" value="YhbY-like"/>
    <property type="match status" value="1"/>
</dbReference>
<dbReference type="SMART" id="SM01103">
    <property type="entry name" value="CRS1_YhbY"/>
    <property type="match status" value="1"/>
</dbReference>
<evidence type="ECO:0000313" key="5">
    <source>
        <dbReference type="EMBL" id="PRW50947.1"/>
    </source>
</evidence>
<dbReference type="PANTHER" id="PTHR47714:SF1">
    <property type="entry name" value="RNA-BINDING CRS1 _ YHBY (CRM) DOMAIN PROTEIN"/>
    <property type="match status" value="1"/>
</dbReference>
<evidence type="ECO:0000313" key="6">
    <source>
        <dbReference type="Proteomes" id="UP000239899"/>
    </source>
</evidence>
<dbReference type="PROSITE" id="PS51295">
    <property type="entry name" value="CRM"/>
    <property type="match status" value="1"/>
</dbReference>
<feature type="region of interest" description="Disordered" evidence="3">
    <location>
        <begin position="164"/>
        <end position="252"/>
    </location>
</feature>
<feature type="compositionally biased region" description="Pro residues" evidence="3">
    <location>
        <begin position="242"/>
        <end position="252"/>
    </location>
</feature>
<dbReference type="GO" id="GO:0003723">
    <property type="term" value="F:RNA binding"/>
    <property type="evidence" value="ECO:0007669"/>
    <property type="project" value="UniProtKB-UniRule"/>
</dbReference>
<proteinExistence type="predicted"/>
<feature type="domain" description="CRM" evidence="4">
    <location>
        <begin position="56"/>
        <end position="154"/>
    </location>
</feature>
<dbReference type="InterPro" id="IPR001890">
    <property type="entry name" value="RNA-binding_CRM"/>
</dbReference>
<dbReference type="Gene3D" id="3.30.110.60">
    <property type="entry name" value="YhbY-like"/>
    <property type="match status" value="1"/>
</dbReference>
<gene>
    <name evidence="5" type="ORF">C2E21_5394</name>
</gene>
<dbReference type="InterPro" id="IPR035920">
    <property type="entry name" value="YhbY-like_sf"/>
</dbReference>
<dbReference type="PANTHER" id="PTHR47714">
    <property type="entry name" value="CRS1/YHBY DOMAIN CONTAINING PROTEIN, EXPRESSED"/>
    <property type="match status" value="1"/>
</dbReference>
<feature type="compositionally biased region" description="Acidic residues" evidence="3">
    <location>
        <begin position="174"/>
        <end position="221"/>
    </location>
</feature>
<keyword evidence="6" id="KW-1185">Reference proteome</keyword>
<dbReference type="AlphaFoldDB" id="A0A2P6TNM9"/>
<sequence length="252" mass="26329">MAAARIAAPRLGAAWAPRRALPQRSAPAGPAPVQLTPRSVAAAAVVASSSSGGLQRPLTNQERKAKRAEAQRLGRQLCTVNLGQKGMTPAFIEGFRLALAANELVKVKVGACDESEEEVIEALCAAGDCVLVHKIGFTLTFFRDQSLPPAPPYRPRRPAAAAAAVAAAGSEGGPEGEDESASDDEAVEMYDDELAAYLESEDAFSDSDSEGESEAEEEEDAGPPNSARRQAAAARAARGRRPPPPPEFTVIS</sequence>
<dbReference type="Pfam" id="PF01985">
    <property type="entry name" value="CRS1_YhbY"/>
    <property type="match status" value="1"/>
</dbReference>
<name>A0A2P6TNM9_CHLSO</name>
<dbReference type="EMBL" id="LHPG02000010">
    <property type="protein sequence ID" value="PRW50947.1"/>
    <property type="molecule type" value="Genomic_DNA"/>
</dbReference>
<dbReference type="GO" id="GO:0009507">
    <property type="term" value="C:chloroplast"/>
    <property type="evidence" value="ECO:0007669"/>
    <property type="project" value="TreeGrafter"/>
</dbReference>
<accession>A0A2P6TNM9</accession>
<evidence type="ECO:0000256" key="2">
    <source>
        <dbReference type="PROSITE-ProRule" id="PRU00626"/>
    </source>
</evidence>
<dbReference type="OrthoDB" id="539692at2759"/>
<feature type="compositionally biased region" description="Low complexity" evidence="3">
    <location>
        <begin position="223"/>
        <end position="236"/>
    </location>
</feature>